<evidence type="ECO:0000313" key="8">
    <source>
        <dbReference type="EMBL" id="MXP13585.1"/>
    </source>
</evidence>
<evidence type="ECO:0000259" key="7">
    <source>
        <dbReference type="Pfam" id="PF00892"/>
    </source>
</evidence>
<dbReference type="EMBL" id="WTYU01000001">
    <property type="protein sequence ID" value="MXP13585.1"/>
    <property type="molecule type" value="Genomic_DNA"/>
</dbReference>
<keyword evidence="5 6" id="KW-0472">Membrane</keyword>
<evidence type="ECO:0000256" key="2">
    <source>
        <dbReference type="ARBA" id="ARBA00009853"/>
    </source>
</evidence>
<dbReference type="InterPro" id="IPR037185">
    <property type="entry name" value="EmrE-like"/>
</dbReference>
<comment type="similarity">
    <text evidence="2">Belongs to the drug/metabolite transporter (DMT) superfamily. 10 TMS drug/metabolite exporter (DME) (TC 2.A.7.3) family.</text>
</comment>
<feature type="transmembrane region" description="Helical" evidence="6">
    <location>
        <begin position="163"/>
        <end position="180"/>
    </location>
</feature>
<evidence type="ECO:0000256" key="6">
    <source>
        <dbReference type="SAM" id="Phobius"/>
    </source>
</evidence>
<feature type="transmembrane region" description="Helical" evidence="6">
    <location>
        <begin position="137"/>
        <end position="156"/>
    </location>
</feature>
<dbReference type="SUPFAM" id="SSF103481">
    <property type="entry name" value="Multidrug resistance efflux transporter EmrE"/>
    <property type="match status" value="2"/>
</dbReference>
<feature type="transmembrane region" description="Helical" evidence="6">
    <location>
        <begin position="108"/>
        <end position="131"/>
    </location>
</feature>
<proteinExistence type="inferred from homology"/>
<dbReference type="Proteomes" id="UP000473531">
    <property type="component" value="Unassembled WGS sequence"/>
</dbReference>
<dbReference type="AlphaFoldDB" id="A0A6L7GDL2"/>
<dbReference type="Pfam" id="PF00892">
    <property type="entry name" value="EamA"/>
    <property type="match status" value="1"/>
</dbReference>
<reference evidence="8 9" key="1">
    <citation type="submission" date="2019-12" db="EMBL/GenBank/DDBJ databases">
        <title>Genomic-based taxomic classification of the family Erythrobacteraceae.</title>
        <authorList>
            <person name="Xu L."/>
        </authorList>
    </citation>
    <scope>NUCLEOTIDE SEQUENCE [LARGE SCALE GENOMIC DNA]</scope>
    <source>
        <strain evidence="8 9">KCTC 52259</strain>
    </source>
</reference>
<gene>
    <name evidence="8" type="ORF">GRI44_02295</name>
</gene>
<comment type="subcellular location">
    <subcellularLocation>
        <location evidence="1">Membrane</location>
        <topology evidence="1">Multi-pass membrane protein</topology>
    </subcellularLocation>
</comment>
<keyword evidence="9" id="KW-1185">Reference proteome</keyword>
<feature type="transmembrane region" description="Helical" evidence="6">
    <location>
        <begin position="217"/>
        <end position="243"/>
    </location>
</feature>
<feature type="transmembrane region" description="Helical" evidence="6">
    <location>
        <begin position="310"/>
        <end position="327"/>
    </location>
</feature>
<evidence type="ECO:0000256" key="4">
    <source>
        <dbReference type="ARBA" id="ARBA00022989"/>
    </source>
</evidence>
<dbReference type="GO" id="GO:0016020">
    <property type="term" value="C:membrane"/>
    <property type="evidence" value="ECO:0007669"/>
    <property type="project" value="UniProtKB-SubCell"/>
</dbReference>
<feature type="transmembrane region" description="Helical" evidence="6">
    <location>
        <begin position="255"/>
        <end position="273"/>
    </location>
</feature>
<name>A0A6L7GDL2_9SPHN</name>
<feature type="transmembrane region" description="Helical" evidence="6">
    <location>
        <begin position="72"/>
        <end position="96"/>
    </location>
</feature>
<feature type="transmembrane region" description="Helical" evidence="6">
    <location>
        <begin position="186"/>
        <end position="205"/>
    </location>
</feature>
<feature type="transmembrane region" description="Helical" evidence="6">
    <location>
        <begin position="47"/>
        <end position="66"/>
    </location>
</feature>
<keyword evidence="4 6" id="KW-1133">Transmembrane helix</keyword>
<feature type="transmembrane region" description="Helical" evidence="6">
    <location>
        <begin position="285"/>
        <end position="304"/>
    </location>
</feature>
<accession>A0A6L7GDL2</accession>
<evidence type="ECO:0000256" key="3">
    <source>
        <dbReference type="ARBA" id="ARBA00022692"/>
    </source>
</evidence>
<dbReference type="PANTHER" id="PTHR22911">
    <property type="entry name" value="ACYL-MALONYL CONDENSING ENZYME-RELATED"/>
    <property type="match status" value="1"/>
</dbReference>
<dbReference type="PANTHER" id="PTHR22911:SF6">
    <property type="entry name" value="SOLUTE CARRIER FAMILY 35 MEMBER G1"/>
    <property type="match status" value="1"/>
</dbReference>
<protein>
    <submittedName>
        <fullName evidence="8">EamA family transporter</fullName>
    </submittedName>
</protein>
<dbReference type="InterPro" id="IPR000620">
    <property type="entry name" value="EamA_dom"/>
</dbReference>
<evidence type="ECO:0000256" key="5">
    <source>
        <dbReference type="ARBA" id="ARBA00023136"/>
    </source>
</evidence>
<keyword evidence="3 6" id="KW-0812">Transmembrane</keyword>
<dbReference type="OrthoDB" id="148351at2"/>
<feature type="domain" description="EamA" evidence="7">
    <location>
        <begin position="47"/>
        <end position="179"/>
    </location>
</feature>
<sequence length="339" mass="35353">MQRAWWEWPKRQTGIKEAHPAPALGQARGNSLSLTDREQRVHKTEESGLLLALSGFAILSCGDAVIKTMAGAWSPLAVAALRFTIGAIGLSAILLIKEGVLAFRPRRPWLQAARGLCLAVATLCFFSAIFVMPLAEATALIFVAPIITALLSGPVLKEKVRPATWIASLIAFGGVMLILRPNLAELGLVALLPLGSATAFSLMMLANRAVASDGSALSMQVFVALGAAPVLVLCALAGGISGAPALAVPMPDWTVVARCAVVAVTASTAHWLVYLGTTRAGPATVAPMTYVQLLAAISLGYILFGDTPDLITLAGSLVIIGAGLFLWTSARKPQLAITD</sequence>
<organism evidence="8 9">
    <name type="scientific">Allopontixanthobacter confluentis</name>
    <dbReference type="NCBI Taxonomy" id="1849021"/>
    <lineage>
        <taxon>Bacteria</taxon>
        <taxon>Pseudomonadati</taxon>
        <taxon>Pseudomonadota</taxon>
        <taxon>Alphaproteobacteria</taxon>
        <taxon>Sphingomonadales</taxon>
        <taxon>Erythrobacteraceae</taxon>
        <taxon>Allopontixanthobacter</taxon>
    </lineage>
</organism>
<comment type="caution">
    <text evidence="8">The sequence shown here is derived from an EMBL/GenBank/DDBJ whole genome shotgun (WGS) entry which is preliminary data.</text>
</comment>
<evidence type="ECO:0000313" key="9">
    <source>
        <dbReference type="Proteomes" id="UP000473531"/>
    </source>
</evidence>
<evidence type="ECO:0000256" key="1">
    <source>
        <dbReference type="ARBA" id="ARBA00004141"/>
    </source>
</evidence>